<sequence length="106" mass="10877">MSGSGGGGGGGFAPPDNCEAIVIDTQLSSPKPAVLAGIHVHDKLDVTVQAGSGVESVVVLFNGEVAGGLASPEVRSLRECILRGTKYYAEVTDKNEGQVKVRVRAK</sequence>
<reference evidence="1" key="1">
    <citation type="submission" date="2009-08" db="EMBL/GenBank/DDBJ databases">
        <authorList>
            <consortium name="US DOE Joint Genome Institute"/>
            <person name="Lucas S."/>
            <person name="Copeland A."/>
            <person name="Lapidus A."/>
            <person name="Glavina del Rio T."/>
            <person name="Dalin E."/>
            <person name="Tice H."/>
            <person name="Bruce D."/>
            <person name="Barry K."/>
            <person name="Pitluck S."/>
            <person name="Lowry S."/>
            <person name="Larimer F."/>
            <person name="Land M."/>
            <person name="Hauser L."/>
            <person name="Kyrpides N."/>
            <person name="Ivanova N."/>
            <person name="McMahon K.D."/>
            <person name="Hugenholtz P."/>
        </authorList>
    </citation>
    <scope>NUCLEOTIDE SEQUENCE</scope>
    <source>
        <strain evidence="1">UW-1</strain>
        <plasmid evidence="1">pAph03</plasmid>
    </source>
</reference>
<reference evidence="1" key="2">
    <citation type="submission" date="2009-09" db="EMBL/GenBank/DDBJ databases">
        <title>Complete sequence of plasmid3 of Candidatus Accumulibacter phosphatis clade IIA str. UW-1.</title>
        <authorList>
            <consortium name="US DOE Joint Genome Institute"/>
            <person name="Martin H.G."/>
            <person name="Ivanova N."/>
            <person name="Kunin V."/>
            <person name="Warnecke F."/>
            <person name="Barry K."/>
            <person name="He S."/>
            <person name="Salamov A."/>
            <person name="Szeto E."/>
            <person name="Dalin E."/>
            <person name="Pangilinan J.L."/>
            <person name="Lapidus A."/>
            <person name="Lowry S."/>
            <person name="Kyrpides N.C."/>
            <person name="McMahon K.D."/>
            <person name="Hugenholtz P."/>
        </authorList>
    </citation>
    <scope>NUCLEOTIDE SEQUENCE [LARGE SCALE GENOMIC DNA]</scope>
    <source>
        <plasmid evidence="1">pAph03</plasmid>
        <plasmid evidence="1">UW-1</plasmid>
    </source>
</reference>
<name>C7RWB6_ACCRE</name>
<dbReference type="AlphaFoldDB" id="C7RWB6"/>
<keyword evidence="1" id="KW-0614">Plasmid</keyword>
<dbReference type="HOGENOM" id="CLU_172605_0_0_4"/>
<dbReference type="EMBL" id="CP001718">
    <property type="protein sequence ID" value="ACV37926.1"/>
    <property type="molecule type" value="Genomic_DNA"/>
</dbReference>
<dbReference type="KEGG" id="app:CAP2UW1_4510"/>
<geneLocation type="plasmid" evidence="1">
    <name>pAph03</name>
</geneLocation>
<proteinExistence type="predicted"/>
<organism evidence="1">
    <name type="scientific">Accumulibacter regalis</name>
    <dbReference type="NCBI Taxonomy" id="522306"/>
    <lineage>
        <taxon>Bacteria</taxon>
        <taxon>Pseudomonadati</taxon>
        <taxon>Pseudomonadota</taxon>
        <taxon>Betaproteobacteria</taxon>
        <taxon>Candidatus Accumulibacter</taxon>
    </lineage>
</organism>
<dbReference type="OrthoDB" id="9182447at2"/>
<evidence type="ECO:0000313" key="1">
    <source>
        <dbReference type="EMBL" id="ACV37926.1"/>
    </source>
</evidence>
<accession>C7RWB6</accession>
<gene>
    <name evidence="1" type="ordered locus">CAP2UW1_4510</name>
</gene>
<protein>
    <submittedName>
        <fullName evidence="1">Uncharacterized protein</fullName>
    </submittedName>
</protein>